<evidence type="ECO:0000256" key="6">
    <source>
        <dbReference type="ARBA" id="ARBA00023453"/>
    </source>
</evidence>
<keyword evidence="8" id="KW-1185">Reference proteome</keyword>
<evidence type="ECO:0000256" key="1">
    <source>
        <dbReference type="ARBA" id="ARBA00012880"/>
    </source>
</evidence>
<comment type="caution">
    <text evidence="7">The sequence shown here is derived from an EMBL/GenBank/DDBJ whole genome shotgun (WGS) entry which is preliminary data.</text>
</comment>
<keyword evidence="5" id="KW-0128">Catecholamine metabolism</keyword>
<keyword evidence="3" id="KW-0808">Transferase</keyword>
<evidence type="ECO:0000256" key="3">
    <source>
        <dbReference type="ARBA" id="ARBA00022679"/>
    </source>
</evidence>
<evidence type="ECO:0000313" key="7">
    <source>
        <dbReference type="EMBL" id="KAK3177100.1"/>
    </source>
</evidence>
<protein>
    <recommendedName>
        <fullName evidence="1">catechol O-methyltransferase</fullName>
        <ecNumber evidence="1">2.1.1.6</ecNumber>
    </recommendedName>
</protein>
<dbReference type="PROSITE" id="PS51682">
    <property type="entry name" value="SAM_OMT_I"/>
    <property type="match status" value="1"/>
</dbReference>
<dbReference type="InterPro" id="IPR029063">
    <property type="entry name" value="SAM-dependent_MTases_sf"/>
</dbReference>
<keyword evidence="4" id="KW-0949">S-adenosyl-L-methionine</keyword>
<dbReference type="PANTHER" id="PTHR43836:SF2">
    <property type="entry name" value="CATECHOL O-METHYLTRANSFERASE 1-RELATED"/>
    <property type="match status" value="1"/>
</dbReference>
<dbReference type="Pfam" id="PF01596">
    <property type="entry name" value="Methyltransf_3"/>
    <property type="match status" value="1"/>
</dbReference>
<dbReference type="Proteomes" id="UP001276659">
    <property type="component" value="Unassembled WGS sequence"/>
</dbReference>
<gene>
    <name evidence="7" type="ORF">OEA41_008428</name>
</gene>
<dbReference type="GO" id="GO:0008171">
    <property type="term" value="F:O-methyltransferase activity"/>
    <property type="evidence" value="ECO:0007669"/>
    <property type="project" value="InterPro"/>
</dbReference>
<dbReference type="InterPro" id="IPR002935">
    <property type="entry name" value="SAM_O-MeTrfase"/>
</dbReference>
<dbReference type="GO" id="GO:0032259">
    <property type="term" value="P:methylation"/>
    <property type="evidence" value="ECO:0007669"/>
    <property type="project" value="UniProtKB-KW"/>
</dbReference>
<organism evidence="7 8">
    <name type="scientific">Lepraria neglecta</name>
    <dbReference type="NCBI Taxonomy" id="209136"/>
    <lineage>
        <taxon>Eukaryota</taxon>
        <taxon>Fungi</taxon>
        <taxon>Dikarya</taxon>
        <taxon>Ascomycota</taxon>
        <taxon>Pezizomycotina</taxon>
        <taxon>Lecanoromycetes</taxon>
        <taxon>OSLEUM clade</taxon>
        <taxon>Lecanoromycetidae</taxon>
        <taxon>Lecanorales</taxon>
        <taxon>Lecanorineae</taxon>
        <taxon>Stereocaulaceae</taxon>
        <taxon>Lepraria</taxon>
    </lineage>
</organism>
<comment type="similarity">
    <text evidence="6">Belongs to the class I-like SAM-binding methyltransferase superfamily. Cation-dependent O-methyltransferase family.</text>
</comment>
<evidence type="ECO:0000313" key="8">
    <source>
        <dbReference type="Proteomes" id="UP001276659"/>
    </source>
</evidence>
<evidence type="ECO:0000256" key="4">
    <source>
        <dbReference type="ARBA" id="ARBA00022691"/>
    </source>
</evidence>
<dbReference type="EMBL" id="JASNWA010000004">
    <property type="protein sequence ID" value="KAK3177100.1"/>
    <property type="molecule type" value="Genomic_DNA"/>
</dbReference>
<proteinExistence type="inferred from homology"/>
<reference evidence="7" key="1">
    <citation type="submission" date="2022-11" db="EMBL/GenBank/DDBJ databases">
        <title>Chromosomal genome sequence assembly and mating type (MAT) locus characterization of the leprose asexual lichenized fungus Lepraria neglecta (Nyl.) Erichsen.</title>
        <authorList>
            <person name="Allen J.L."/>
            <person name="Pfeffer B."/>
        </authorList>
    </citation>
    <scope>NUCLEOTIDE SEQUENCE</scope>
    <source>
        <strain evidence="7">Allen 5258</strain>
    </source>
</reference>
<evidence type="ECO:0000256" key="2">
    <source>
        <dbReference type="ARBA" id="ARBA00022603"/>
    </source>
</evidence>
<dbReference type="PANTHER" id="PTHR43836">
    <property type="entry name" value="CATECHOL O-METHYLTRANSFERASE 1-RELATED"/>
    <property type="match status" value="1"/>
</dbReference>
<accession>A0AAD9ZHD6</accession>
<dbReference type="GO" id="GO:0006584">
    <property type="term" value="P:catecholamine metabolic process"/>
    <property type="evidence" value="ECO:0007669"/>
    <property type="project" value="UniProtKB-KW"/>
</dbReference>
<dbReference type="Gene3D" id="3.40.50.150">
    <property type="entry name" value="Vaccinia Virus protein VP39"/>
    <property type="match status" value="1"/>
</dbReference>
<dbReference type="AlphaFoldDB" id="A0AAD9ZHD6"/>
<sequence length="239" mass="26385">MSSIPDYPSIPWNETLYKQVEEDDLFAFTVTNLNQCFDGREEALLDFIHTHPNISNLRNNPSAILDTIDEFGRTKDFLMTLGPAKRGIIKSLMAEQRPKVLMDVGAYVGYSALTLGCIVLDLYPGAKSSEVKVFSFEKEPKCAAITSSFVELAGLKGVVDVVVGSADVEFRRLTEEGTLTSVDMLLLDHWEKLYVDDLKVVEELGLLKEGSVIVADNVVCPGAPEYLEYVRGGKASEKP</sequence>
<evidence type="ECO:0000256" key="5">
    <source>
        <dbReference type="ARBA" id="ARBA00022939"/>
    </source>
</evidence>
<dbReference type="EC" id="2.1.1.6" evidence="1"/>
<dbReference type="SUPFAM" id="SSF53335">
    <property type="entry name" value="S-adenosyl-L-methionine-dependent methyltransferases"/>
    <property type="match status" value="1"/>
</dbReference>
<keyword evidence="2" id="KW-0489">Methyltransferase</keyword>
<name>A0AAD9ZHD6_9LECA</name>